<keyword evidence="6" id="KW-1185">Reference proteome</keyword>
<dbReference type="Gene3D" id="3.40.630.190">
    <property type="entry name" value="LCP protein"/>
    <property type="match status" value="1"/>
</dbReference>
<evidence type="ECO:0000256" key="1">
    <source>
        <dbReference type="ARBA" id="ARBA00006068"/>
    </source>
</evidence>
<feature type="domain" description="Cell envelope-related transcriptional attenuator" evidence="4">
    <location>
        <begin position="174"/>
        <end position="351"/>
    </location>
</feature>
<organism evidence="5 6">
    <name type="scientific">Dictyobacter alpinus</name>
    <dbReference type="NCBI Taxonomy" id="2014873"/>
    <lineage>
        <taxon>Bacteria</taxon>
        <taxon>Bacillati</taxon>
        <taxon>Chloroflexota</taxon>
        <taxon>Ktedonobacteria</taxon>
        <taxon>Ktedonobacterales</taxon>
        <taxon>Dictyobacteraceae</taxon>
        <taxon>Dictyobacter</taxon>
    </lineage>
</organism>
<accession>A0A402B062</accession>
<evidence type="ECO:0000256" key="3">
    <source>
        <dbReference type="SAM" id="Phobius"/>
    </source>
</evidence>
<proteinExistence type="inferred from homology"/>
<dbReference type="OrthoDB" id="305468at2"/>
<feature type="transmembrane region" description="Helical" evidence="3">
    <location>
        <begin position="107"/>
        <end position="125"/>
    </location>
</feature>
<dbReference type="Pfam" id="PF03816">
    <property type="entry name" value="LytR_cpsA_psr"/>
    <property type="match status" value="1"/>
</dbReference>
<dbReference type="AlphaFoldDB" id="A0A402B062"/>
<dbReference type="RefSeq" id="WP_126625425.1">
    <property type="nucleotide sequence ID" value="NZ_BIFT01000001.1"/>
</dbReference>
<dbReference type="Proteomes" id="UP000287171">
    <property type="component" value="Unassembled WGS sequence"/>
</dbReference>
<evidence type="ECO:0000256" key="2">
    <source>
        <dbReference type="SAM" id="MobiDB-lite"/>
    </source>
</evidence>
<evidence type="ECO:0000313" key="6">
    <source>
        <dbReference type="Proteomes" id="UP000287171"/>
    </source>
</evidence>
<dbReference type="PANTHER" id="PTHR33392:SF6">
    <property type="entry name" value="POLYISOPRENYL-TEICHOIC ACID--PEPTIDOGLYCAN TEICHOIC ACID TRANSFERASE TAGU"/>
    <property type="match status" value="1"/>
</dbReference>
<name>A0A402B062_9CHLR</name>
<sequence length="437" mass="47674">MMSDNNYRPDNNREARPPYPPQQQGPQGKLVLGNFQQQQPPRPQAPPHHHQAGGPPQNFVGPQQQRPYSPPGSSPTAYPYQQPGQPGHVGNAPQAPAPRKKRNKRKIGCATTLVVLVVLLIFGIITTQRVLAFGSAISTESPTSTKTGYMTTGDRTNLLVIGYGGGKHDGANLTDSLVVISMIPSNQHTSLVSIPRDLWVQNPPNSGQFSKINVVYQSASNNGQNRTVGADTLAQKISLVTGMDVKNWMMIDFNGFKQFIDSIGGVDVYVPNAFNACYPKNDDAAKDASWIKVDFKKGNQHMDGATAISYARAREPLEVCGMGTSENQAELSDFGRSARQQLIIKAALGKIRDIATWPRFLGAMDALEQTIHTNMSLADLGLFSQKMDLNDPHTARIGLSTENVMAIDTSNDGQSIVVPRGNNWGLIPEYIKQKLYN</sequence>
<evidence type="ECO:0000259" key="4">
    <source>
        <dbReference type="Pfam" id="PF03816"/>
    </source>
</evidence>
<dbReference type="PANTHER" id="PTHR33392">
    <property type="entry name" value="POLYISOPRENYL-TEICHOIC ACID--PEPTIDOGLYCAN TEICHOIC ACID TRANSFERASE TAGU"/>
    <property type="match status" value="1"/>
</dbReference>
<dbReference type="InterPro" id="IPR050922">
    <property type="entry name" value="LytR/CpsA/Psr_CW_biosynth"/>
</dbReference>
<gene>
    <name evidence="5" type="ORF">KDA_02350</name>
</gene>
<dbReference type="InterPro" id="IPR004474">
    <property type="entry name" value="LytR_CpsA_psr"/>
</dbReference>
<dbReference type="EMBL" id="BIFT01000001">
    <property type="protein sequence ID" value="GCE24751.1"/>
    <property type="molecule type" value="Genomic_DNA"/>
</dbReference>
<dbReference type="NCBIfam" id="TIGR00350">
    <property type="entry name" value="lytR_cpsA_psr"/>
    <property type="match status" value="1"/>
</dbReference>
<evidence type="ECO:0000313" key="5">
    <source>
        <dbReference type="EMBL" id="GCE24751.1"/>
    </source>
</evidence>
<keyword evidence="3" id="KW-0812">Transmembrane</keyword>
<comment type="similarity">
    <text evidence="1">Belongs to the LytR/CpsA/Psr (LCP) family.</text>
</comment>
<keyword evidence="3" id="KW-0472">Membrane</keyword>
<reference evidence="6" key="1">
    <citation type="submission" date="2018-12" db="EMBL/GenBank/DDBJ databases">
        <title>Tengunoibacter tsumagoiensis gen. nov., sp. nov., Dictyobacter kobayashii sp. nov., D. alpinus sp. nov., and D. joshuensis sp. nov. and description of Dictyobacteraceae fam. nov. within the order Ktedonobacterales isolated from Tengu-no-mugimeshi.</title>
        <authorList>
            <person name="Wang C.M."/>
            <person name="Zheng Y."/>
            <person name="Sakai Y."/>
            <person name="Toyoda A."/>
            <person name="Minakuchi Y."/>
            <person name="Abe K."/>
            <person name="Yokota A."/>
            <person name="Yabe S."/>
        </authorList>
    </citation>
    <scope>NUCLEOTIDE SEQUENCE [LARGE SCALE GENOMIC DNA]</scope>
    <source>
        <strain evidence="6">Uno16</strain>
    </source>
</reference>
<keyword evidence="3" id="KW-1133">Transmembrane helix</keyword>
<protein>
    <recommendedName>
        <fullName evidence="4">Cell envelope-related transcriptional attenuator domain-containing protein</fullName>
    </recommendedName>
</protein>
<feature type="region of interest" description="Disordered" evidence="2">
    <location>
        <begin position="1"/>
        <end position="105"/>
    </location>
</feature>
<comment type="caution">
    <text evidence="5">The sequence shown here is derived from an EMBL/GenBank/DDBJ whole genome shotgun (WGS) entry which is preliminary data.</text>
</comment>